<dbReference type="Pfam" id="PF02156">
    <property type="entry name" value="Glyco_hydro_26"/>
    <property type="match status" value="1"/>
</dbReference>
<keyword evidence="7" id="KW-1185">Reference proteome</keyword>
<gene>
    <name evidence="6" type="ORF">D7004_03350</name>
</gene>
<dbReference type="PROSITE" id="PS51257">
    <property type="entry name" value="PROKAR_LIPOPROTEIN"/>
    <property type="match status" value="1"/>
</dbReference>
<evidence type="ECO:0000256" key="2">
    <source>
        <dbReference type="ARBA" id="ARBA00022801"/>
    </source>
</evidence>
<comment type="similarity">
    <text evidence="1 4">Belongs to the glycosyl hydrolase 26 family.</text>
</comment>
<dbReference type="PANTHER" id="PTHR40079">
    <property type="entry name" value="MANNAN ENDO-1,4-BETA-MANNOSIDASE E-RELATED"/>
    <property type="match status" value="1"/>
</dbReference>
<dbReference type="SUPFAM" id="SSF51445">
    <property type="entry name" value="(Trans)glycosidases"/>
    <property type="match status" value="1"/>
</dbReference>
<keyword evidence="3 4" id="KW-0326">Glycosidase</keyword>
<evidence type="ECO:0000256" key="3">
    <source>
        <dbReference type="ARBA" id="ARBA00023295"/>
    </source>
</evidence>
<accession>A0A3N0C197</accession>
<sequence>MKILKSKSTEKKLNMNFKKLCFVITICALIFSSCKKSETEMVETQTPGTVPNLPVSSTTSLATIKAGLVDKNATDETAALFYNMKQIAKSNVLFGHQDDTKRGVTNATTQWANEQQFTGVSTSQSDVKAVTGAYPAVYGHDFIHMTNFSTGNWFDYEKSIARTLTIEAYNRGGINTYAWHYANPVSKGNFYWADSPVTAVNQVLPGGTANATFKASLKIVADYAKSLIGADGKLVPIIFRPFHEMDGSWFWWGSGHCTAAEYIAMYQYTVKYLRDDLGVRNFLFAWSPDRNFNSQSQYLTYYPGDEYVDLVGTDNYEDMKANVSPTVAASKFKIVSDYAKAHNKLAALTETGLQNLNKSDWFTQQLLKSLKNQNLEFSYALLWANTKDAYWTPYPGHPAASDFMNFKNDGFVLFADKMPSVYQIK</sequence>
<reference evidence="6 7" key="1">
    <citation type="submission" date="2018-10" db="EMBL/GenBank/DDBJ databases">
        <title>Genome sequencing of Pedobacter jejuensis TNB23.</title>
        <authorList>
            <person name="Cho Y.-J."/>
            <person name="Cho A."/>
            <person name="Kim O.-S."/>
        </authorList>
    </citation>
    <scope>NUCLEOTIDE SEQUENCE [LARGE SCALE GENOMIC DNA]</scope>
    <source>
        <strain evidence="6 7">TNB23</strain>
    </source>
</reference>
<dbReference type="GO" id="GO:0016985">
    <property type="term" value="F:mannan endo-1,4-beta-mannosidase activity"/>
    <property type="evidence" value="ECO:0007669"/>
    <property type="project" value="InterPro"/>
</dbReference>
<comment type="caution">
    <text evidence="6">The sequence shown here is derived from an EMBL/GenBank/DDBJ whole genome shotgun (WGS) entry which is preliminary data.</text>
</comment>
<organism evidence="6 7">
    <name type="scientific">Pedobacter jejuensis</name>
    <dbReference type="NCBI Taxonomy" id="1268550"/>
    <lineage>
        <taxon>Bacteria</taxon>
        <taxon>Pseudomonadati</taxon>
        <taxon>Bacteroidota</taxon>
        <taxon>Sphingobacteriia</taxon>
        <taxon>Sphingobacteriales</taxon>
        <taxon>Sphingobacteriaceae</taxon>
        <taxon>Pedobacter</taxon>
    </lineage>
</organism>
<proteinExistence type="inferred from homology"/>
<dbReference type="InterPro" id="IPR000805">
    <property type="entry name" value="Glyco_hydro_26"/>
</dbReference>
<dbReference type="GO" id="GO:0006080">
    <property type="term" value="P:substituted mannan metabolic process"/>
    <property type="evidence" value="ECO:0007669"/>
    <property type="project" value="InterPro"/>
</dbReference>
<protein>
    <submittedName>
        <fullName evidence="6">Beta-mannosidase</fullName>
    </submittedName>
</protein>
<evidence type="ECO:0000256" key="4">
    <source>
        <dbReference type="PROSITE-ProRule" id="PRU01100"/>
    </source>
</evidence>
<evidence type="ECO:0000313" key="6">
    <source>
        <dbReference type="EMBL" id="RNL55806.1"/>
    </source>
</evidence>
<dbReference type="InterPro" id="IPR022790">
    <property type="entry name" value="GH26_dom"/>
</dbReference>
<dbReference type="Gene3D" id="3.20.20.80">
    <property type="entry name" value="Glycosidases"/>
    <property type="match status" value="1"/>
</dbReference>
<feature type="active site" description="Proton donor" evidence="4">
    <location>
        <position position="244"/>
    </location>
</feature>
<dbReference type="AlphaFoldDB" id="A0A3N0C197"/>
<feature type="active site" description="Nucleophile" evidence="4">
    <location>
        <position position="350"/>
    </location>
</feature>
<dbReference type="PRINTS" id="PR00739">
    <property type="entry name" value="GLHYDRLASE26"/>
</dbReference>
<dbReference type="Proteomes" id="UP000274046">
    <property type="component" value="Unassembled WGS sequence"/>
</dbReference>
<evidence type="ECO:0000256" key="1">
    <source>
        <dbReference type="ARBA" id="ARBA00007754"/>
    </source>
</evidence>
<dbReference type="PANTHER" id="PTHR40079:SF4">
    <property type="entry name" value="GH26 DOMAIN-CONTAINING PROTEIN-RELATED"/>
    <property type="match status" value="1"/>
</dbReference>
<evidence type="ECO:0000259" key="5">
    <source>
        <dbReference type="PROSITE" id="PS51764"/>
    </source>
</evidence>
<dbReference type="InterPro" id="IPR017853">
    <property type="entry name" value="GH"/>
</dbReference>
<name>A0A3N0C197_9SPHI</name>
<dbReference type="EMBL" id="RBEE01000004">
    <property type="protein sequence ID" value="RNL55806.1"/>
    <property type="molecule type" value="Genomic_DNA"/>
</dbReference>
<dbReference type="PROSITE" id="PS51764">
    <property type="entry name" value="GH26"/>
    <property type="match status" value="1"/>
</dbReference>
<evidence type="ECO:0000313" key="7">
    <source>
        <dbReference type="Proteomes" id="UP000274046"/>
    </source>
</evidence>
<feature type="domain" description="GH26" evidence="5">
    <location>
        <begin position="75"/>
        <end position="416"/>
    </location>
</feature>
<keyword evidence="2 4" id="KW-0378">Hydrolase</keyword>